<accession>A0A6H1Z9S4</accession>
<reference evidence="2" key="1">
    <citation type="submission" date="2020-03" db="EMBL/GenBank/DDBJ databases">
        <title>The deep terrestrial virosphere.</title>
        <authorList>
            <person name="Holmfeldt K."/>
            <person name="Nilsson E."/>
            <person name="Simone D."/>
            <person name="Lopez-Fernandez M."/>
            <person name="Wu X."/>
            <person name="de Brujin I."/>
            <person name="Lundin D."/>
            <person name="Andersson A."/>
            <person name="Bertilsson S."/>
            <person name="Dopson M."/>
        </authorList>
    </citation>
    <scope>NUCLEOTIDE SEQUENCE</scope>
    <source>
        <strain evidence="2">TM448A00065</strain>
        <strain evidence="3">TM448B00134</strain>
    </source>
</reference>
<dbReference type="NCBIfam" id="TIGR01641">
    <property type="entry name" value="phageSPP1_gp7"/>
    <property type="match status" value="1"/>
</dbReference>
<dbReference type="InterPro" id="IPR006528">
    <property type="entry name" value="Phage_head_morphogenesis_dom"/>
</dbReference>
<dbReference type="Pfam" id="PF04233">
    <property type="entry name" value="Phage_Mu_F"/>
    <property type="match status" value="1"/>
</dbReference>
<gene>
    <name evidence="2" type="ORF">TM448A00065_0081</name>
    <name evidence="3" type="ORF">TM448B00134_0026</name>
</gene>
<feature type="domain" description="Phage head morphogenesis" evidence="1">
    <location>
        <begin position="153"/>
        <end position="266"/>
    </location>
</feature>
<dbReference type="EMBL" id="MT144591">
    <property type="protein sequence ID" value="QJH93732.1"/>
    <property type="molecule type" value="Genomic_DNA"/>
</dbReference>
<evidence type="ECO:0000259" key="1">
    <source>
        <dbReference type="Pfam" id="PF04233"/>
    </source>
</evidence>
<dbReference type="EMBL" id="MT143972">
    <property type="protein sequence ID" value="QJA44035.1"/>
    <property type="molecule type" value="Genomic_DNA"/>
</dbReference>
<name>A0A6H1Z9S4_9ZZZZ</name>
<evidence type="ECO:0000313" key="2">
    <source>
        <dbReference type="EMBL" id="QJA44035.1"/>
    </source>
</evidence>
<proteinExistence type="predicted"/>
<sequence length="292" mass="33032">MTPFQLLKRQQQHIRRYAEVTSVHKMRAFYRNAEKDAELRIRRALRGKKDFEVQHYQALLREIRSMLTEMGEEMATVLQANAEHVMQTSIAQTLQTTKAFTFAAAGIEPRFSLESASVAAGLINNVAPSLLTRYREMGRSSWATSTIKKMEGTISIGLAEGVGSDEIATRIMGREGFAGTRYQADRIARTEAMYCTGQANLMAGRSMAKDMPGLKKKYIATMDNRVSPEHLELHGQIFEWEAMIKDSRGHEAVMPPLRPQCRCTCIPWSDDWKSMRTLEPLTEKRQAKILGG</sequence>
<protein>
    <submittedName>
        <fullName evidence="2">Putative capsid morphogenesis protein</fullName>
    </submittedName>
</protein>
<dbReference type="AlphaFoldDB" id="A0A6H1Z9S4"/>
<organism evidence="2">
    <name type="scientific">viral metagenome</name>
    <dbReference type="NCBI Taxonomy" id="1070528"/>
    <lineage>
        <taxon>unclassified sequences</taxon>
        <taxon>metagenomes</taxon>
        <taxon>organismal metagenomes</taxon>
    </lineage>
</organism>
<evidence type="ECO:0000313" key="3">
    <source>
        <dbReference type="EMBL" id="QJH93732.1"/>
    </source>
</evidence>